<evidence type="ECO:0000259" key="12">
    <source>
        <dbReference type="PROSITE" id="PS50056"/>
    </source>
</evidence>
<dbReference type="Proteomes" id="UP000594260">
    <property type="component" value="Unplaced"/>
</dbReference>
<evidence type="ECO:0000256" key="4">
    <source>
        <dbReference type="ARBA" id="ARBA00013064"/>
    </source>
</evidence>
<name>A0A7M7J3T1_VARDE</name>
<evidence type="ECO:0000256" key="5">
    <source>
        <dbReference type="ARBA" id="ARBA00022490"/>
    </source>
</evidence>
<dbReference type="GO" id="GO:0070161">
    <property type="term" value="C:anchoring junction"/>
    <property type="evidence" value="ECO:0007669"/>
    <property type="project" value="UniProtKB-SubCell"/>
</dbReference>
<dbReference type="SUPFAM" id="SSF52799">
    <property type="entry name" value="(Phosphotyrosine protein) phosphatases II"/>
    <property type="match status" value="1"/>
</dbReference>
<evidence type="ECO:0000256" key="6">
    <source>
        <dbReference type="ARBA" id="ARBA00022801"/>
    </source>
</evidence>
<dbReference type="FunFam" id="3.10.20.90:FF:000039">
    <property type="entry name" value="Tyrosine-protein phosphatase non-receptor type"/>
    <property type="match status" value="1"/>
</dbReference>
<evidence type="ECO:0000256" key="10">
    <source>
        <dbReference type="SAM" id="MobiDB-lite"/>
    </source>
</evidence>
<dbReference type="InterPro" id="IPR019748">
    <property type="entry name" value="FERM_central"/>
</dbReference>
<keyword evidence="9" id="KW-0206">Cytoskeleton</keyword>
<dbReference type="Gene3D" id="2.30.29.30">
    <property type="entry name" value="Pleckstrin-homology domain (PH domain)/Phosphotyrosine-binding domain (PTB)"/>
    <property type="match status" value="1"/>
</dbReference>
<dbReference type="InterPro" id="IPR035963">
    <property type="entry name" value="FERM_2"/>
</dbReference>
<dbReference type="GO" id="GO:0071944">
    <property type="term" value="C:cell periphery"/>
    <property type="evidence" value="ECO:0007669"/>
    <property type="project" value="UniProtKB-ARBA"/>
</dbReference>
<feature type="domain" description="FERM" evidence="13">
    <location>
        <begin position="22"/>
        <end position="313"/>
    </location>
</feature>
<dbReference type="FunFam" id="1.20.80.10:FF:000014">
    <property type="entry name" value="Tyrosine-protein phosphatase non-receptor type"/>
    <property type="match status" value="1"/>
</dbReference>
<dbReference type="InterPro" id="IPR003595">
    <property type="entry name" value="Tyr_Pase_cat"/>
</dbReference>
<dbReference type="EC" id="3.1.3.48" evidence="4"/>
<dbReference type="Pfam" id="PF09379">
    <property type="entry name" value="FERM_N"/>
    <property type="match status" value="1"/>
</dbReference>
<dbReference type="GeneID" id="111244097"/>
<dbReference type="Pfam" id="PF09380">
    <property type="entry name" value="FERM_C"/>
    <property type="match status" value="1"/>
</dbReference>
<dbReference type="InterPro" id="IPR018980">
    <property type="entry name" value="FERM_PH-like_C"/>
</dbReference>
<keyword evidence="15" id="KW-1185">Reference proteome</keyword>
<evidence type="ECO:0000313" key="14">
    <source>
        <dbReference type="EnsemblMetazoa" id="XP_022646475"/>
    </source>
</evidence>
<dbReference type="CDD" id="cd14473">
    <property type="entry name" value="FERM_B-lobe"/>
    <property type="match status" value="1"/>
</dbReference>
<dbReference type="InterPro" id="IPR019749">
    <property type="entry name" value="Band_41_domain"/>
</dbReference>
<dbReference type="InterPro" id="IPR000242">
    <property type="entry name" value="PTP_cat"/>
</dbReference>
<dbReference type="Pfam" id="PF00102">
    <property type="entry name" value="Y_phosphatase"/>
    <property type="match status" value="1"/>
</dbReference>
<dbReference type="Gene3D" id="3.10.20.90">
    <property type="entry name" value="Phosphatidylinositol 3-kinase Catalytic Subunit, Chain A, domain 1"/>
    <property type="match status" value="1"/>
</dbReference>
<dbReference type="InterPro" id="IPR018979">
    <property type="entry name" value="FERM_N"/>
</dbReference>
<evidence type="ECO:0000256" key="8">
    <source>
        <dbReference type="ARBA" id="ARBA00022949"/>
    </source>
</evidence>
<dbReference type="PRINTS" id="PR00700">
    <property type="entry name" value="PRTYPHPHTASE"/>
</dbReference>
<dbReference type="Pfam" id="PF00373">
    <property type="entry name" value="FERM_M"/>
    <property type="match status" value="1"/>
</dbReference>
<dbReference type="PROSITE" id="PS50055">
    <property type="entry name" value="TYR_PHOSPHATASE_PTP"/>
    <property type="match status" value="1"/>
</dbReference>
<comment type="subcellular location">
    <subcellularLocation>
        <location evidence="2">Cell junction</location>
    </subcellularLocation>
    <subcellularLocation>
        <location evidence="1">Cytoplasm</location>
        <location evidence="1">Cytoskeleton</location>
    </subcellularLocation>
</comment>
<protein>
    <recommendedName>
        <fullName evidence="4">protein-tyrosine-phosphatase</fullName>
        <ecNumber evidence="4">3.1.3.48</ecNumber>
    </recommendedName>
</protein>
<evidence type="ECO:0000256" key="7">
    <source>
        <dbReference type="ARBA" id="ARBA00022912"/>
    </source>
</evidence>
<feature type="domain" description="Tyrosine-protein phosphatase" evidence="11">
    <location>
        <begin position="853"/>
        <end position="1125"/>
    </location>
</feature>
<feature type="region of interest" description="Disordered" evidence="10">
    <location>
        <begin position="659"/>
        <end position="718"/>
    </location>
</feature>
<feature type="compositionally biased region" description="Low complexity" evidence="10">
    <location>
        <begin position="693"/>
        <end position="718"/>
    </location>
</feature>
<keyword evidence="7" id="KW-0904">Protein phosphatase</keyword>
<dbReference type="SUPFAM" id="SSF54236">
    <property type="entry name" value="Ubiquitin-like"/>
    <property type="match status" value="1"/>
</dbReference>
<dbReference type="PRINTS" id="PR00935">
    <property type="entry name" value="BAND41"/>
</dbReference>
<dbReference type="InterPro" id="IPR019747">
    <property type="entry name" value="FERM_CS"/>
</dbReference>
<sequence length="1132" mass="126256">MPFGLLKLKKSRNYSVVSKSLCVIIVKLLENGTVECILSSRTIGHECLDNVCQRLQIAQTEYFGLRYATKDGSQRWVDLDRPLKKQLDKYAQEFSLTLGIMFYVFNVDHLSDEPTRYYYFSHLKSDILEGRLRCNREEAVQLASFSLQAEFGDHRPEHHTPEYLKNFVLVPKYLTGVAGGNQGDQLLEEIIKAHQSLHGTPHAVAELYYLMAVQRLEGYGEELFNVKDQIGQDVTLGVSALGVTVRYPSRIQHEQSMAYQWSEIVDLIHHKKFFKVEGRDTNCCAQFQLDDVITAKYIWKQCVQQHKFYMQMKQLEADSNGNAAGPFVAIAGGSSSRDKEVIKNQHAINEGPMRSPLVVNNNNNNTNNNAHSLGSLDDLDSGVYNTETQTSHIGQQQQITGGGLQVAPPNSTPCVSTAGSGPRHVTQMIVTQLMVAKEEPDYENVSMLLANSEEVRRALLPDYRKAPDYEQAIRMKYQISASLNDLSYGSSAHRCHHSTQGHQHNHHNRLYGNYASSIPSSNIDISPTSKSYNPLMPLNSYSQYGQYSTDLQAIGNSSQELVGVYSRQISKTTSNLPYQTAMHTQYNSTPELNINLDRRQSAVLPGARDLYPIEARVAITTSTGRGTSTSVPDLTQSLNSCHSSFVQIQTAPDVIGQSQLQHADLSRSRLSSDSSSTHTSATHTPLQSASRYTSNSNGGSSNTPNNNNPTCNNSKPSTTATVVTVNNQKVAYQSYNSETSAKEANITKVQVTSTHYSSDRTALAAVSPTVATSTANSTSATVTPSLAESHSRSSNVLAGPMLLAAMNGLAGPSVKPDILENVHDSVMVEKMMDEPPKDSRIQDLETKLAGGHVFQEFEQIVKKKPMANFATAMLAENMPRNRFKDVLPYEENRVRLGPSKDNRTGYINASHVSVSIGEMHRFYIAAQGPMANTCFHFWQMIWENNTAIIVMLTDVVEGGKEKCHPYWPQADDSRVTFKDFVVTRKTTYVSSTFTTCALQVQYLPTRVTRTVYHLQYTDWPDHGCPLDIHGFLSFMEEIESVRRLVLSEQNLAQNRAVRNAPVVMHCTAGVGRSGVVILCDLLLFCLDHNHPIDVPQALTYIRYQRMLSVQTLAQYKFVYQVLIQYLKNSRLI</sequence>
<comment type="similarity">
    <text evidence="3">Belongs to the protein-tyrosine phosphatase family. Non-receptor class subfamily.</text>
</comment>
<dbReference type="GO" id="GO:0005856">
    <property type="term" value="C:cytoskeleton"/>
    <property type="evidence" value="ECO:0007669"/>
    <property type="project" value="UniProtKB-SubCell"/>
</dbReference>
<dbReference type="InterPro" id="IPR041782">
    <property type="entry name" value="PTPN14/21_FERM_C"/>
</dbReference>
<evidence type="ECO:0000256" key="3">
    <source>
        <dbReference type="ARBA" id="ARBA00009649"/>
    </source>
</evidence>
<dbReference type="Gene3D" id="3.90.190.10">
    <property type="entry name" value="Protein tyrosine phosphatase superfamily"/>
    <property type="match status" value="1"/>
</dbReference>
<dbReference type="InterPro" id="IPR016130">
    <property type="entry name" value="Tyr_Pase_AS"/>
</dbReference>
<dbReference type="InterPro" id="IPR011993">
    <property type="entry name" value="PH-like_dom_sf"/>
</dbReference>
<feature type="region of interest" description="Disordered" evidence="10">
    <location>
        <begin position="770"/>
        <end position="790"/>
    </location>
</feature>
<dbReference type="CDD" id="cd17099">
    <property type="entry name" value="FERM_F1_PTPN14_like"/>
    <property type="match status" value="1"/>
</dbReference>
<dbReference type="RefSeq" id="XP_022646475.1">
    <property type="nucleotide sequence ID" value="XM_022790740.1"/>
</dbReference>
<evidence type="ECO:0000259" key="13">
    <source>
        <dbReference type="PROSITE" id="PS50057"/>
    </source>
</evidence>
<dbReference type="PROSITE" id="PS50056">
    <property type="entry name" value="TYR_PHOSPHATASE_2"/>
    <property type="match status" value="1"/>
</dbReference>
<evidence type="ECO:0000256" key="2">
    <source>
        <dbReference type="ARBA" id="ARBA00004282"/>
    </source>
</evidence>
<feature type="compositionally biased region" description="Low complexity" evidence="10">
    <location>
        <begin position="668"/>
        <end position="684"/>
    </location>
</feature>
<dbReference type="SMART" id="SM00295">
    <property type="entry name" value="B41"/>
    <property type="match status" value="1"/>
</dbReference>
<dbReference type="GO" id="GO:0009887">
    <property type="term" value="P:animal organ morphogenesis"/>
    <property type="evidence" value="ECO:0007669"/>
    <property type="project" value="UniProtKB-ARBA"/>
</dbReference>
<evidence type="ECO:0000256" key="9">
    <source>
        <dbReference type="ARBA" id="ARBA00023212"/>
    </source>
</evidence>
<dbReference type="PROSITE" id="PS00660">
    <property type="entry name" value="FERM_1"/>
    <property type="match status" value="1"/>
</dbReference>
<dbReference type="InterPro" id="IPR000299">
    <property type="entry name" value="FERM_domain"/>
</dbReference>
<proteinExistence type="inferred from homology"/>
<evidence type="ECO:0000313" key="15">
    <source>
        <dbReference type="Proteomes" id="UP000594260"/>
    </source>
</evidence>
<dbReference type="PROSITE" id="PS00383">
    <property type="entry name" value="TYR_PHOSPHATASE_1"/>
    <property type="match status" value="1"/>
</dbReference>
<dbReference type="SMART" id="SM01196">
    <property type="entry name" value="FERM_C"/>
    <property type="match status" value="1"/>
</dbReference>
<evidence type="ECO:0000259" key="11">
    <source>
        <dbReference type="PROSITE" id="PS50055"/>
    </source>
</evidence>
<keyword evidence="5" id="KW-0963">Cytoplasm</keyword>
<dbReference type="GO" id="GO:0004725">
    <property type="term" value="F:protein tyrosine phosphatase activity"/>
    <property type="evidence" value="ECO:0007669"/>
    <property type="project" value="UniProtKB-EC"/>
</dbReference>
<dbReference type="CDD" id="cd13188">
    <property type="entry name" value="FERM_C_PTPN14_PTPN21"/>
    <property type="match status" value="1"/>
</dbReference>
<dbReference type="AlphaFoldDB" id="A0A7M7J3T1"/>
<dbReference type="PANTHER" id="PTHR45706:SF1">
    <property type="entry name" value="PEZ, ISOFORM A"/>
    <property type="match status" value="1"/>
</dbReference>
<dbReference type="EnsemblMetazoa" id="XM_022790740">
    <property type="protein sequence ID" value="XP_022646475"/>
    <property type="gene ID" value="LOC111244097"/>
</dbReference>
<feature type="compositionally biased region" description="Low complexity" evidence="10">
    <location>
        <begin position="770"/>
        <end position="785"/>
    </location>
</feature>
<keyword evidence="6" id="KW-0378">Hydrolase</keyword>
<dbReference type="InterPro" id="IPR000387">
    <property type="entry name" value="Tyr_Pase_dom"/>
</dbReference>
<dbReference type="SMART" id="SM00194">
    <property type="entry name" value="PTPc"/>
    <property type="match status" value="1"/>
</dbReference>
<dbReference type="PROSITE" id="PS00661">
    <property type="entry name" value="FERM_2"/>
    <property type="match status" value="1"/>
</dbReference>
<keyword evidence="8" id="KW-0965">Cell junction</keyword>
<dbReference type="InterPro" id="IPR014352">
    <property type="entry name" value="FERM/acyl-CoA-bd_prot_sf"/>
</dbReference>
<dbReference type="GO" id="GO:0048666">
    <property type="term" value="P:neuron development"/>
    <property type="evidence" value="ECO:0007669"/>
    <property type="project" value="UniProtKB-ARBA"/>
</dbReference>
<organism evidence="14 15">
    <name type="scientific">Varroa destructor</name>
    <name type="common">Honeybee mite</name>
    <dbReference type="NCBI Taxonomy" id="109461"/>
    <lineage>
        <taxon>Eukaryota</taxon>
        <taxon>Metazoa</taxon>
        <taxon>Ecdysozoa</taxon>
        <taxon>Arthropoda</taxon>
        <taxon>Chelicerata</taxon>
        <taxon>Arachnida</taxon>
        <taxon>Acari</taxon>
        <taxon>Parasitiformes</taxon>
        <taxon>Mesostigmata</taxon>
        <taxon>Gamasina</taxon>
        <taxon>Dermanyssoidea</taxon>
        <taxon>Varroidae</taxon>
        <taxon>Varroa</taxon>
    </lineage>
</organism>
<dbReference type="PANTHER" id="PTHR45706">
    <property type="entry name" value="TYROSINE-PROTEIN PHOSPHATASE"/>
    <property type="match status" value="1"/>
</dbReference>
<reference evidence="14" key="1">
    <citation type="submission" date="2021-01" db="UniProtKB">
        <authorList>
            <consortium name="EnsemblMetazoa"/>
        </authorList>
    </citation>
    <scope>IDENTIFICATION</scope>
</reference>
<dbReference type="Gene3D" id="1.20.80.10">
    <property type="match status" value="1"/>
</dbReference>
<accession>A0A7M7J3T1</accession>
<feature type="domain" description="Tyrosine specific protein phosphatases" evidence="12">
    <location>
        <begin position="1032"/>
        <end position="1116"/>
    </location>
</feature>
<dbReference type="SUPFAM" id="SSF47031">
    <property type="entry name" value="Second domain of FERM"/>
    <property type="match status" value="1"/>
</dbReference>
<dbReference type="SMART" id="SM00404">
    <property type="entry name" value="PTPc_motif"/>
    <property type="match status" value="1"/>
</dbReference>
<dbReference type="PROSITE" id="PS50057">
    <property type="entry name" value="FERM_3"/>
    <property type="match status" value="1"/>
</dbReference>
<dbReference type="SUPFAM" id="SSF50729">
    <property type="entry name" value="PH domain-like"/>
    <property type="match status" value="1"/>
</dbReference>
<dbReference type="InterPro" id="IPR029071">
    <property type="entry name" value="Ubiquitin-like_domsf"/>
</dbReference>
<dbReference type="InterPro" id="IPR029021">
    <property type="entry name" value="Prot-tyrosine_phosphatase-like"/>
</dbReference>
<evidence type="ECO:0000256" key="1">
    <source>
        <dbReference type="ARBA" id="ARBA00004245"/>
    </source>
</evidence>